<name>A0A8R1ENH1_CAEJA</name>
<dbReference type="Proteomes" id="UP000005237">
    <property type="component" value="Unassembled WGS sequence"/>
</dbReference>
<organism evidence="1 2">
    <name type="scientific">Caenorhabditis japonica</name>
    <dbReference type="NCBI Taxonomy" id="281687"/>
    <lineage>
        <taxon>Eukaryota</taxon>
        <taxon>Metazoa</taxon>
        <taxon>Ecdysozoa</taxon>
        <taxon>Nematoda</taxon>
        <taxon>Chromadorea</taxon>
        <taxon>Rhabditida</taxon>
        <taxon>Rhabditina</taxon>
        <taxon>Rhabditomorpha</taxon>
        <taxon>Rhabditoidea</taxon>
        <taxon>Rhabditidae</taxon>
        <taxon>Peloderinae</taxon>
        <taxon>Caenorhabditis</taxon>
    </lineage>
</organism>
<reference evidence="1" key="2">
    <citation type="submission" date="2022-06" db="UniProtKB">
        <authorList>
            <consortium name="EnsemblMetazoa"/>
        </authorList>
    </citation>
    <scope>IDENTIFICATION</scope>
    <source>
        <strain evidence="1">DF5081</strain>
    </source>
</reference>
<protein>
    <submittedName>
        <fullName evidence="1">Uncharacterized protein</fullName>
    </submittedName>
</protein>
<evidence type="ECO:0000313" key="2">
    <source>
        <dbReference type="Proteomes" id="UP000005237"/>
    </source>
</evidence>
<evidence type="ECO:0000313" key="1">
    <source>
        <dbReference type="EnsemblMetazoa" id="CJA39306.1"/>
    </source>
</evidence>
<sequence length="33" mass="4026">TKEKHHCKNIYDVKDTITKHVSKRSCFCNEVFW</sequence>
<reference evidence="2" key="1">
    <citation type="submission" date="2010-08" db="EMBL/GenBank/DDBJ databases">
        <authorList>
            <consortium name="Caenorhabditis japonica Sequencing Consortium"/>
            <person name="Wilson R.K."/>
        </authorList>
    </citation>
    <scope>NUCLEOTIDE SEQUENCE [LARGE SCALE GENOMIC DNA]</scope>
    <source>
        <strain evidence="2">DF5081</strain>
    </source>
</reference>
<proteinExistence type="predicted"/>
<dbReference type="EnsemblMetazoa" id="CJA39306.1">
    <property type="protein sequence ID" value="CJA39306.1"/>
    <property type="gene ID" value="WBGene00215153"/>
</dbReference>
<dbReference type="AlphaFoldDB" id="A0A8R1ENH1"/>
<keyword evidence="2" id="KW-1185">Reference proteome</keyword>
<accession>A0A8R1ENH1</accession>